<feature type="compositionally biased region" description="Basic residues" evidence="1">
    <location>
        <begin position="401"/>
        <end position="412"/>
    </location>
</feature>
<feature type="compositionally biased region" description="Basic and acidic residues" evidence="1">
    <location>
        <begin position="844"/>
        <end position="860"/>
    </location>
</feature>
<reference evidence="3 4" key="1">
    <citation type="journal article" date="2021" name="Nat. Commun.">
        <title>Incipient diploidization of the medicinal plant Perilla within 10,000 years.</title>
        <authorList>
            <person name="Zhang Y."/>
            <person name="Shen Q."/>
            <person name="Leng L."/>
            <person name="Zhang D."/>
            <person name="Chen S."/>
            <person name="Shi Y."/>
            <person name="Ning Z."/>
            <person name="Chen S."/>
        </authorList>
    </citation>
    <scope>NUCLEOTIDE SEQUENCE [LARGE SCALE GENOMIC DNA]</scope>
    <source>
        <strain evidence="4">cv. PC099</strain>
    </source>
</reference>
<feature type="region of interest" description="Disordered" evidence="1">
    <location>
        <begin position="243"/>
        <end position="300"/>
    </location>
</feature>
<evidence type="ECO:0000259" key="2">
    <source>
        <dbReference type="Pfam" id="PF11955"/>
    </source>
</evidence>
<dbReference type="Pfam" id="PF11955">
    <property type="entry name" value="PORR"/>
    <property type="match status" value="1"/>
</dbReference>
<dbReference type="GO" id="GO:0045893">
    <property type="term" value="P:positive regulation of DNA-templated transcription"/>
    <property type="evidence" value="ECO:0007669"/>
    <property type="project" value="TreeGrafter"/>
</dbReference>
<feature type="compositionally biased region" description="Polar residues" evidence="1">
    <location>
        <begin position="916"/>
        <end position="926"/>
    </location>
</feature>
<feature type="region of interest" description="Disordered" evidence="1">
    <location>
        <begin position="348"/>
        <end position="412"/>
    </location>
</feature>
<feature type="compositionally biased region" description="Polar residues" evidence="1">
    <location>
        <begin position="243"/>
        <end position="258"/>
    </location>
</feature>
<proteinExistence type="predicted"/>
<feature type="compositionally biased region" description="Basic and acidic residues" evidence="1">
    <location>
        <begin position="390"/>
        <end position="400"/>
    </location>
</feature>
<feature type="compositionally biased region" description="Basic and acidic residues" evidence="1">
    <location>
        <begin position="931"/>
        <end position="946"/>
    </location>
</feature>
<feature type="region of interest" description="Disordered" evidence="1">
    <location>
        <begin position="757"/>
        <end position="1016"/>
    </location>
</feature>
<protein>
    <recommendedName>
        <fullName evidence="2">PORR domain-containing protein</fullName>
    </recommendedName>
</protein>
<name>A0AAD4JLZ2_PERFH</name>
<keyword evidence="4" id="KW-1185">Reference proteome</keyword>
<dbReference type="GO" id="GO:0003723">
    <property type="term" value="F:RNA binding"/>
    <property type="evidence" value="ECO:0007669"/>
    <property type="project" value="InterPro"/>
</dbReference>
<feature type="compositionally biased region" description="Basic and acidic residues" evidence="1">
    <location>
        <begin position="822"/>
        <end position="835"/>
    </location>
</feature>
<evidence type="ECO:0000313" key="3">
    <source>
        <dbReference type="EMBL" id="KAH6835440.1"/>
    </source>
</evidence>
<feature type="compositionally biased region" description="Basic and acidic residues" evidence="1">
    <location>
        <begin position="348"/>
        <end position="360"/>
    </location>
</feature>
<gene>
    <name evidence="3" type="ORF">C2S53_003148</name>
</gene>
<dbReference type="Proteomes" id="UP001190926">
    <property type="component" value="Unassembled WGS sequence"/>
</dbReference>
<feature type="domain" description="PORR" evidence="2">
    <location>
        <begin position="1192"/>
        <end position="1497"/>
    </location>
</feature>
<dbReference type="InterPro" id="IPR021099">
    <property type="entry name" value="PORR_domain"/>
</dbReference>
<feature type="compositionally biased region" description="Polar residues" evidence="1">
    <location>
        <begin position="948"/>
        <end position="959"/>
    </location>
</feature>
<feature type="compositionally biased region" description="Basic and acidic residues" evidence="1">
    <location>
        <begin position="490"/>
        <end position="499"/>
    </location>
</feature>
<feature type="compositionally biased region" description="Basic and acidic residues" evidence="1">
    <location>
        <begin position="971"/>
        <end position="987"/>
    </location>
</feature>
<evidence type="ECO:0000256" key="1">
    <source>
        <dbReference type="SAM" id="MobiDB-lite"/>
    </source>
</evidence>
<dbReference type="GO" id="GO:0009416">
    <property type="term" value="P:response to light stimulus"/>
    <property type="evidence" value="ECO:0007669"/>
    <property type="project" value="TreeGrafter"/>
</dbReference>
<dbReference type="PANTHER" id="PTHR31008">
    <property type="entry name" value="COP1-INTERACTING PROTEIN-RELATED"/>
    <property type="match status" value="1"/>
</dbReference>
<evidence type="ECO:0000313" key="4">
    <source>
        <dbReference type="Proteomes" id="UP001190926"/>
    </source>
</evidence>
<dbReference type="PANTHER" id="PTHR31008:SF4">
    <property type="entry name" value="COP1-INTERACTING PROTEIN 7"/>
    <property type="match status" value="1"/>
</dbReference>
<accession>A0AAD4JLZ2</accession>
<feature type="compositionally biased region" description="Basic and acidic residues" evidence="1">
    <location>
        <begin position="779"/>
        <end position="794"/>
    </location>
</feature>
<feature type="compositionally biased region" description="Low complexity" evidence="1">
    <location>
        <begin position="811"/>
        <end position="821"/>
    </location>
</feature>
<dbReference type="EMBL" id="SDAM02000034">
    <property type="protein sequence ID" value="KAH6835440.1"/>
    <property type="molecule type" value="Genomic_DNA"/>
</dbReference>
<comment type="caution">
    <text evidence="3">The sequence shown here is derived from an EMBL/GenBank/DDBJ whole genome shotgun (WGS) entry which is preliminary data.</text>
</comment>
<feature type="region of interest" description="Disordered" evidence="1">
    <location>
        <begin position="425"/>
        <end position="544"/>
    </location>
</feature>
<feature type="compositionally biased region" description="Polar residues" evidence="1">
    <location>
        <begin position="272"/>
        <end position="299"/>
    </location>
</feature>
<organism evidence="3 4">
    <name type="scientific">Perilla frutescens var. hirtella</name>
    <name type="common">Perilla citriodora</name>
    <name type="synonym">Perilla setoyensis</name>
    <dbReference type="NCBI Taxonomy" id="608512"/>
    <lineage>
        <taxon>Eukaryota</taxon>
        <taxon>Viridiplantae</taxon>
        <taxon>Streptophyta</taxon>
        <taxon>Embryophyta</taxon>
        <taxon>Tracheophyta</taxon>
        <taxon>Spermatophyta</taxon>
        <taxon>Magnoliopsida</taxon>
        <taxon>eudicotyledons</taxon>
        <taxon>Gunneridae</taxon>
        <taxon>Pentapetalae</taxon>
        <taxon>asterids</taxon>
        <taxon>lamiids</taxon>
        <taxon>Lamiales</taxon>
        <taxon>Lamiaceae</taxon>
        <taxon>Nepetoideae</taxon>
        <taxon>Elsholtzieae</taxon>
        <taxon>Perilla</taxon>
    </lineage>
</organism>
<feature type="compositionally biased region" description="Basic and acidic residues" evidence="1">
    <location>
        <begin position="509"/>
        <end position="544"/>
    </location>
</feature>
<sequence length="1541" mass="173633">MDSTTVLDYALFQLTPTRTRCDLVIFAGKKSEKIASGLLEPFLAHLKSAKDQISKGGYSITLKPTSSDASSWFTKAILERFVKFVSTPEVLERVVTIETEINQIESSNEQAVEVQGTPSTDGDFRFPVAPFKSKAETNGHNDAEAEENPKIRLQRVLESRKAMLKKEQAMAYARALVAGFEMDYIYDLVSFSDAFGALRLREACINFMELCNKKNDDKIWLDEVAAMQASYLGTSRTIFSGENNDLYQTGPAKSSASESGEGMENGLPVEFNLQQTEGASQSPTWPNNHPQYMQSSQGPMFQRLPPYPGYMFPGMQVPPSHYPGNVPWPVNFQDPGIYLDRDIKDGKRYKSSNKKMEKSANHARRHSTKDEGEGIDQSSSGSDSSDEQDHEASLSPDERIHKKKHNRRSSRKVVIRNINYIASATNEESGSDSDSSSSEDEYVDTDSIKQQVEAAVGSLKKQHKSTSTKNKARDDSKKASNKSTNAGTSHSEEEKKDGNWDIFQNLLMRDPDPSTKETGSKTIHVQEEYLTGKENPDKKLDKPRYASDDFLLTERSARNGIQESNVKFEGGELFDGVVKRRAKDEDSFMPPRAEGGYYSQSGHFGTESSVFKTSKEEDWITGSRREIFGNPGGSIDHNVFRGEQISTNHFRDGENKRDVLSDDSFMVQSRLSDGPLQSQPNADIFMVSDIVGANQSENSMHGNMKGKVESGSFSEPEDFSIMLGHNSAAEQVVTSRAPDMDYGNDISLYETVGIQSKTEPGDSVDATPHQNGKSSKIKSSKELGRKEPGKEPKSRAPNGSLSRSKSDIPLRSKTSTSGSTRGKAEKEEEKRKKMEALLIQRQKRIAERSAAKGTKQETSKRHTKESKLQTPTDENKKSQKPIMRSSTIDRLAAARTTNKQLSAESKVGQNRKPASKVNSSTVTSSLKKAKATKERQDKVKPSDKKTGSNHSRSSSNVQERVSKGATPVISEESRRAEGTQTERKDSNEDFGTETVLHTVTSVEKRESTTLSTTDISEEKNSIQILPEKSVLPPKDSSIPKELQLHVDDRVGIAPQITEHPTAENNLKSALSNSNEKVTEKKKLSFSPEISVMNISTPPSESETSPELFHARKKWNNGEITPKIPKGFRKLIFFECSSQSLEVCLVFASPNILYKQQCKVHGTLPNDKGYVNLTVEQAIMVMYSKTHSRHLWNPEPSQSLPLSTISPLKPHLRLPTTAEKFIQNYPFIFKIFLPPNRTNPSPHVKIIPKVLSIHYDEILHLNMSRYRNDVVRRLAKLLMIARAGKLPLHLIDMFKYDLGLPHDYLLTLLPEFPDYFQICDMGFRDSNGEVVFGLELVSWRDDFAVSEMEKRGEMDEQGRMQMKYSMNLPNGFDLEKRVQEWVDKWQNLPYISPYENAFHLAPSGDHAEKWTVGIIHELLNLLVTKKTERENVFCLGEFLGLGRLRMKKALVHFPGIFYVSNKIKTQTVVLREAYRKKLMVEKHPLMVMRNRYISLMNLVLRRGRPVRGASVRRRDRARTCVRVSHKKEDWNRWRRSDDDDED</sequence>